<dbReference type="Proteomes" id="UP000887540">
    <property type="component" value="Unplaced"/>
</dbReference>
<dbReference type="WBParaSite" id="ACRNAN_Path_632.g2348.t1">
    <property type="protein sequence ID" value="ACRNAN_Path_632.g2348.t1"/>
    <property type="gene ID" value="ACRNAN_Path_632.g2348"/>
</dbReference>
<protein>
    <submittedName>
        <fullName evidence="2">Uncharacterized protein</fullName>
    </submittedName>
</protein>
<keyword evidence="1" id="KW-1185">Reference proteome</keyword>
<dbReference type="AlphaFoldDB" id="A0A914C9A2"/>
<organism evidence="1 2">
    <name type="scientific">Acrobeloides nanus</name>
    <dbReference type="NCBI Taxonomy" id="290746"/>
    <lineage>
        <taxon>Eukaryota</taxon>
        <taxon>Metazoa</taxon>
        <taxon>Ecdysozoa</taxon>
        <taxon>Nematoda</taxon>
        <taxon>Chromadorea</taxon>
        <taxon>Rhabditida</taxon>
        <taxon>Tylenchina</taxon>
        <taxon>Cephalobomorpha</taxon>
        <taxon>Cephaloboidea</taxon>
        <taxon>Cephalobidae</taxon>
        <taxon>Acrobeloides</taxon>
    </lineage>
</organism>
<accession>A0A914C9A2</accession>
<proteinExistence type="predicted"/>
<reference evidence="2" key="1">
    <citation type="submission" date="2022-11" db="UniProtKB">
        <authorList>
            <consortium name="WormBaseParasite"/>
        </authorList>
    </citation>
    <scope>IDENTIFICATION</scope>
</reference>
<sequence length="191" mass="21502">MATDDYDSERISKEIENTNFEALLHPLSRKQRDQEVERVRNEFTLIAQGLGNEQGTQPFNMAQFKEQRANAELATSLNSHPNLYHAIMKAGEIFEKANHPILNRSEKKFHCKIKKTRDIENLVKSMVEGLKTLTVGPEVLLLNSQDLVIAFAGCIKACLESVNASAEETTYIAFPIVKQPAIIMSPMKKSL</sequence>
<evidence type="ECO:0000313" key="1">
    <source>
        <dbReference type="Proteomes" id="UP000887540"/>
    </source>
</evidence>
<evidence type="ECO:0000313" key="2">
    <source>
        <dbReference type="WBParaSite" id="ACRNAN_Path_632.g2348.t1"/>
    </source>
</evidence>
<name>A0A914C9A2_9BILA</name>